<keyword evidence="1" id="KW-0472">Membrane</keyword>
<dbReference type="Proteomes" id="UP000621631">
    <property type="component" value="Unassembled WGS sequence"/>
</dbReference>
<dbReference type="GO" id="GO:0016787">
    <property type="term" value="F:hydrolase activity"/>
    <property type="evidence" value="ECO:0007669"/>
    <property type="project" value="UniProtKB-KW"/>
</dbReference>
<feature type="transmembrane region" description="Helical" evidence="1">
    <location>
        <begin position="6"/>
        <end position="23"/>
    </location>
</feature>
<dbReference type="InterPro" id="IPR012338">
    <property type="entry name" value="Beta-lactam/transpept-like"/>
</dbReference>
<keyword evidence="3" id="KW-0378">Hydrolase</keyword>
<evidence type="ECO:0000313" key="3">
    <source>
        <dbReference type="EMBL" id="MBD1221920.1"/>
    </source>
</evidence>
<sequence>MIIYITIFIVLIFLLLAIGFFLLRQWTKKPDVDYVLKFIAKNPERASLFIKKNGHNIVRVQSDQLFPLASTVKIIIAIEFAQQAANKDINPAEKINIEDLSRFYIPGTDGGAHEAWLNEYGLINKQTVTLREIAKGMMSHSSNANTEFLMMHLGLDKINANLEKLLLTGHEQIYPFVSALFIPYEIAKQKRFNIHDKKDVKKIMEYMENMSETAYIEETIKIHNKLSQDFAGKYKDQVNIKSWYNNAFDRLVSERFVRSTTAEYILILQRMNEEIYFSKDVRDYLQMIMEWPMNRGKNQKRFKRLGGKGGSTAYILTYAFYAEDKLGNKTELAAFFNDVYGYETIKLSNSSSDFQLAVLTGDAKWERKIKNFFAP</sequence>
<name>A0ABR7VJ11_VIRHA</name>
<comment type="caution">
    <text evidence="3">The sequence shown here is derived from an EMBL/GenBank/DDBJ whole genome shotgun (WGS) entry which is preliminary data.</text>
</comment>
<dbReference type="InterPro" id="IPR045155">
    <property type="entry name" value="Beta-lactam_cat"/>
</dbReference>
<evidence type="ECO:0000256" key="1">
    <source>
        <dbReference type="SAM" id="Phobius"/>
    </source>
</evidence>
<gene>
    <name evidence="3" type="ORF">IC602_04810</name>
</gene>
<dbReference type="Gene3D" id="3.40.710.10">
    <property type="entry name" value="DD-peptidase/beta-lactamase superfamily"/>
    <property type="match status" value="1"/>
</dbReference>
<dbReference type="PANTHER" id="PTHR35333">
    <property type="entry name" value="BETA-LACTAMASE"/>
    <property type="match status" value="1"/>
</dbReference>
<organism evidence="3 4">
    <name type="scientific">Virgibacillus halodenitrificans</name>
    <name type="common">Bacillus halodenitrificans</name>
    <dbReference type="NCBI Taxonomy" id="1482"/>
    <lineage>
        <taxon>Bacteria</taxon>
        <taxon>Bacillati</taxon>
        <taxon>Bacillota</taxon>
        <taxon>Bacilli</taxon>
        <taxon>Bacillales</taxon>
        <taxon>Bacillaceae</taxon>
        <taxon>Virgibacillus</taxon>
    </lineage>
</organism>
<reference evidence="3 4" key="1">
    <citation type="submission" date="2020-09" db="EMBL/GenBank/DDBJ databases">
        <title>Draft Genome Sequences of Oil-Oxidizing Bacteria Halomonas titanicae, Marinobacter lutaoensis, and Virgibacillus halodenitrificans Isolated from Highly Saline Environments.</title>
        <authorList>
            <person name="Grouzdev D.S."/>
            <person name="Sokolova D.S."/>
            <person name="Semenova E.M."/>
            <person name="Borzenkov I.A."/>
            <person name="Bidzhieva S.K."/>
            <person name="Poltaraus A.B."/>
            <person name="Nazina T.N."/>
        </authorList>
    </citation>
    <scope>NUCLEOTIDE SEQUENCE [LARGE SCALE GENOMIC DNA]</scope>
    <source>
        <strain evidence="3 4">VKM B-3472D</strain>
    </source>
</reference>
<evidence type="ECO:0000259" key="2">
    <source>
        <dbReference type="Pfam" id="PF13354"/>
    </source>
</evidence>
<dbReference type="InterPro" id="IPR000871">
    <property type="entry name" value="Beta-lactam_class-A"/>
</dbReference>
<protein>
    <submittedName>
        <fullName evidence="3">Serine hydrolase</fullName>
    </submittedName>
</protein>
<keyword evidence="1" id="KW-0812">Transmembrane</keyword>
<accession>A0ABR7VJ11</accession>
<keyword evidence="1" id="KW-1133">Transmembrane helix</keyword>
<evidence type="ECO:0000313" key="4">
    <source>
        <dbReference type="Proteomes" id="UP000621631"/>
    </source>
</evidence>
<dbReference type="Pfam" id="PF13354">
    <property type="entry name" value="Beta-lactamase2"/>
    <property type="match status" value="1"/>
</dbReference>
<feature type="domain" description="Beta-lactamase class A catalytic" evidence="2">
    <location>
        <begin position="54"/>
        <end position="165"/>
    </location>
</feature>
<proteinExistence type="predicted"/>
<dbReference type="RefSeq" id="WP_019375607.1">
    <property type="nucleotide sequence ID" value="NZ_JACWEZ010000002.1"/>
</dbReference>
<dbReference type="PANTHER" id="PTHR35333:SF3">
    <property type="entry name" value="BETA-LACTAMASE-TYPE TRANSPEPTIDASE FOLD CONTAINING PROTEIN"/>
    <property type="match status" value="1"/>
</dbReference>
<dbReference type="EMBL" id="JACWEZ010000002">
    <property type="protein sequence ID" value="MBD1221920.1"/>
    <property type="molecule type" value="Genomic_DNA"/>
</dbReference>
<dbReference type="SUPFAM" id="SSF56601">
    <property type="entry name" value="beta-lactamase/transpeptidase-like"/>
    <property type="match status" value="1"/>
</dbReference>
<keyword evidence="4" id="KW-1185">Reference proteome</keyword>